<organism evidence="2 3">
    <name type="scientific">Azospirillum palustre</name>
    <dbReference type="NCBI Taxonomy" id="2044885"/>
    <lineage>
        <taxon>Bacteria</taxon>
        <taxon>Pseudomonadati</taxon>
        <taxon>Pseudomonadota</taxon>
        <taxon>Alphaproteobacteria</taxon>
        <taxon>Rhodospirillales</taxon>
        <taxon>Azospirillaceae</taxon>
        <taxon>Azospirillum</taxon>
    </lineage>
</organism>
<dbReference type="Pfam" id="PF08861">
    <property type="entry name" value="DUF1828"/>
    <property type="match status" value="1"/>
</dbReference>
<feature type="domain" description="DUF1828" evidence="1">
    <location>
        <begin position="32"/>
        <end position="127"/>
    </location>
</feature>
<dbReference type="AlphaFoldDB" id="A0A2B8BG16"/>
<dbReference type="Proteomes" id="UP000225379">
    <property type="component" value="Unassembled WGS sequence"/>
</dbReference>
<gene>
    <name evidence="2" type="ORF">CRT60_06900</name>
</gene>
<comment type="caution">
    <text evidence="2">The sequence shown here is derived from an EMBL/GenBank/DDBJ whole genome shotgun (WGS) entry which is preliminary data.</text>
</comment>
<dbReference type="EMBL" id="PDKW01000039">
    <property type="protein sequence ID" value="PGH57706.1"/>
    <property type="molecule type" value="Genomic_DNA"/>
</dbReference>
<dbReference type="InterPro" id="IPR014960">
    <property type="entry name" value="DUF1828"/>
</dbReference>
<name>A0A2B8BG16_9PROT</name>
<keyword evidence="3" id="KW-1185">Reference proteome</keyword>
<evidence type="ECO:0000313" key="2">
    <source>
        <dbReference type="EMBL" id="PGH57706.1"/>
    </source>
</evidence>
<reference evidence="3" key="1">
    <citation type="submission" date="2017-10" db="EMBL/GenBank/DDBJ databases">
        <authorList>
            <person name="Kravchenko I.K."/>
            <person name="Grouzdev D.S."/>
        </authorList>
    </citation>
    <scope>NUCLEOTIDE SEQUENCE [LARGE SCALE GENOMIC DNA]</scope>
    <source>
        <strain evidence="3">B2</strain>
    </source>
</reference>
<accession>A0A2B8BG16</accession>
<evidence type="ECO:0000313" key="3">
    <source>
        <dbReference type="Proteomes" id="UP000225379"/>
    </source>
</evidence>
<protein>
    <recommendedName>
        <fullName evidence="1">DUF1828 domain-containing protein</fullName>
    </recommendedName>
</protein>
<proteinExistence type="predicted"/>
<evidence type="ECO:0000259" key="1">
    <source>
        <dbReference type="Pfam" id="PF08861"/>
    </source>
</evidence>
<dbReference type="RefSeq" id="WP_098735698.1">
    <property type="nucleotide sequence ID" value="NZ_PDKW01000039.1"/>
</dbReference>
<dbReference type="OrthoDB" id="7307675at2"/>
<sequence length="261" mass="29374">MMELTEVKDFFKSCPLVEEIDMLPKGHIRISTAFRYPDGSSVDVFIADRTCLLSKVMPMTLTDFGNTFLWLDQMDIRPLRSARRRRLTLDILETHGIAHSKGVLSCNVTPQELAIGVIRLGQACIRVADLIFTHRIASQGSFQEEVESIIEDVSLDYEQNAKIIGRGDVIVPVDFLVHSSGLETAIFTLPAESSHTSVAKARAENVFARCYDLRDWRGQRVAALDDRRLLYRDEDIGRIREVATIVPISQPEAMRDLLLAA</sequence>